<feature type="region of interest" description="Disordered" evidence="1">
    <location>
        <begin position="37"/>
        <end position="108"/>
    </location>
</feature>
<evidence type="ECO:0000256" key="2">
    <source>
        <dbReference type="SAM" id="SignalP"/>
    </source>
</evidence>
<evidence type="ECO:0000313" key="4">
    <source>
        <dbReference type="Proteomes" id="UP000324222"/>
    </source>
</evidence>
<name>A0A5B7D3U4_PORTR</name>
<evidence type="ECO:0000256" key="1">
    <source>
        <dbReference type="SAM" id="MobiDB-lite"/>
    </source>
</evidence>
<organism evidence="3 4">
    <name type="scientific">Portunus trituberculatus</name>
    <name type="common">Swimming crab</name>
    <name type="synonym">Neptunus trituberculatus</name>
    <dbReference type="NCBI Taxonomy" id="210409"/>
    <lineage>
        <taxon>Eukaryota</taxon>
        <taxon>Metazoa</taxon>
        <taxon>Ecdysozoa</taxon>
        <taxon>Arthropoda</taxon>
        <taxon>Crustacea</taxon>
        <taxon>Multicrustacea</taxon>
        <taxon>Malacostraca</taxon>
        <taxon>Eumalacostraca</taxon>
        <taxon>Eucarida</taxon>
        <taxon>Decapoda</taxon>
        <taxon>Pleocyemata</taxon>
        <taxon>Brachyura</taxon>
        <taxon>Eubrachyura</taxon>
        <taxon>Portunoidea</taxon>
        <taxon>Portunidae</taxon>
        <taxon>Portuninae</taxon>
        <taxon>Portunus</taxon>
    </lineage>
</organism>
<evidence type="ECO:0000313" key="3">
    <source>
        <dbReference type="EMBL" id="MPC14473.1"/>
    </source>
</evidence>
<keyword evidence="4" id="KW-1185">Reference proteome</keyword>
<dbReference type="Proteomes" id="UP000324222">
    <property type="component" value="Unassembled WGS sequence"/>
</dbReference>
<comment type="caution">
    <text evidence="3">The sequence shown here is derived from an EMBL/GenBank/DDBJ whole genome shotgun (WGS) entry which is preliminary data.</text>
</comment>
<proteinExistence type="predicted"/>
<dbReference type="AlphaFoldDB" id="A0A5B7D3U4"/>
<reference evidence="3 4" key="1">
    <citation type="submission" date="2019-05" db="EMBL/GenBank/DDBJ databases">
        <title>Another draft genome of Portunus trituberculatus and its Hox gene families provides insights of decapod evolution.</title>
        <authorList>
            <person name="Jeong J.-H."/>
            <person name="Song I."/>
            <person name="Kim S."/>
            <person name="Choi T."/>
            <person name="Kim D."/>
            <person name="Ryu S."/>
            <person name="Kim W."/>
        </authorList>
    </citation>
    <scope>NUCLEOTIDE SEQUENCE [LARGE SCALE GENOMIC DNA]</scope>
    <source>
        <tissue evidence="3">Muscle</tissue>
    </source>
</reference>
<accession>A0A5B7D3U4</accession>
<sequence>MQSFTLVSSVAVLLVVVLLPSSHVVHARGVRVARQTSGAPSAFPNGGTVPVKFGGGRPASRPSVGALISDSSASNRNSPPPIVFGPRPQRFPSTRPRPRPNPWFFRGF</sequence>
<dbReference type="EMBL" id="VSRR010000354">
    <property type="protein sequence ID" value="MPC14473.1"/>
    <property type="molecule type" value="Genomic_DNA"/>
</dbReference>
<gene>
    <name evidence="3" type="ORF">E2C01_007240</name>
</gene>
<protein>
    <submittedName>
        <fullName evidence="3">Uncharacterized protein</fullName>
    </submittedName>
</protein>
<feature type="signal peptide" evidence="2">
    <location>
        <begin position="1"/>
        <end position="27"/>
    </location>
</feature>
<feature type="chain" id="PRO_5022957916" evidence="2">
    <location>
        <begin position="28"/>
        <end position="108"/>
    </location>
</feature>
<keyword evidence="2" id="KW-0732">Signal</keyword>